<feature type="region of interest" description="Disordered" evidence="1">
    <location>
        <begin position="248"/>
        <end position="285"/>
    </location>
</feature>
<dbReference type="InterPro" id="IPR038765">
    <property type="entry name" value="Papain-like_cys_pep_sf"/>
</dbReference>
<feature type="region of interest" description="Disordered" evidence="1">
    <location>
        <begin position="1"/>
        <end position="203"/>
    </location>
</feature>
<accession>A0A7C9HKN3</accession>
<reference evidence="3 4" key="1">
    <citation type="submission" date="2019-11" db="EMBL/GenBank/DDBJ databases">
        <title>Agromyces kandeliae sp. nov., isolated from mangrove soil.</title>
        <authorList>
            <person name="Wang R."/>
        </authorList>
    </citation>
    <scope>NUCLEOTIDE SEQUENCE [LARGE SCALE GENOMIC DNA]</scope>
    <source>
        <strain evidence="3 4">JCM 11431</strain>
    </source>
</reference>
<gene>
    <name evidence="3" type="ORF">GLX25_08740</name>
</gene>
<dbReference type="Proteomes" id="UP000480122">
    <property type="component" value="Unassembled WGS sequence"/>
</dbReference>
<dbReference type="AlphaFoldDB" id="A0A7C9HKN3"/>
<evidence type="ECO:0000256" key="1">
    <source>
        <dbReference type="SAM" id="MobiDB-lite"/>
    </source>
</evidence>
<feature type="compositionally biased region" description="Low complexity" evidence="1">
    <location>
        <begin position="265"/>
        <end position="280"/>
    </location>
</feature>
<organism evidence="3 4">
    <name type="scientific">Agromyces luteolus</name>
    <dbReference type="NCBI Taxonomy" id="88373"/>
    <lineage>
        <taxon>Bacteria</taxon>
        <taxon>Bacillati</taxon>
        <taxon>Actinomycetota</taxon>
        <taxon>Actinomycetes</taxon>
        <taxon>Micrococcales</taxon>
        <taxon>Microbacteriaceae</taxon>
        <taxon>Agromyces</taxon>
    </lineage>
</organism>
<feature type="compositionally biased region" description="Low complexity" evidence="1">
    <location>
        <begin position="39"/>
        <end position="50"/>
    </location>
</feature>
<dbReference type="OrthoDB" id="5496837at2"/>
<proteinExistence type="predicted"/>
<name>A0A7C9HKN3_9MICO</name>
<feature type="compositionally biased region" description="Low complexity" evidence="1">
    <location>
        <begin position="131"/>
        <end position="142"/>
    </location>
</feature>
<feature type="compositionally biased region" description="Low complexity" evidence="1">
    <location>
        <begin position="248"/>
        <end position="257"/>
    </location>
</feature>
<dbReference type="InterPro" id="IPR007921">
    <property type="entry name" value="CHAP_dom"/>
</dbReference>
<evidence type="ECO:0000313" key="3">
    <source>
        <dbReference type="EMBL" id="MUN07204.1"/>
    </source>
</evidence>
<dbReference type="SUPFAM" id="SSF54001">
    <property type="entry name" value="Cysteine proteinases"/>
    <property type="match status" value="1"/>
</dbReference>
<evidence type="ECO:0000313" key="4">
    <source>
        <dbReference type="Proteomes" id="UP000480122"/>
    </source>
</evidence>
<feature type="compositionally biased region" description="Basic and acidic residues" evidence="1">
    <location>
        <begin position="51"/>
        <end position="63"/>
    </location>
</feature>
<keyword evidence="4" id="KW-1185">Reference proteome</keyword>
<dbReference type="Pfam" id="PF05257">
    <property type="entry name" value="CHAP"/>
    <property type="match status" value="1"/>
</dbReference>
<dbReference type="Gene3D" id="3.90.1720.10">
    <property type="entry name" value="endopeptidase domain like (from Nostoc punctiforme)"/>
    <property type="match status" value="1"/>
</dbReference>
<evidence type="ECO:0000259" key="2">
    <source>
        <dbReference type="PROSITE" id="PS50911"/>
    </source>
</evidence>
<feature type="compositionally biased region" description="Basic and acidic residues" evidence="1">
    <location>
        <begin position="90"/>
        <end position="125"/>
    </location>
</feature>
<dbReference type="PROSITE" id="PS50911">
    <property type="entry name" value="CHAP"/>
    <property type="match status" value="1"/>
</dbReference>
<sequence>MYGDDAHGRPPGLRPRRQSALPADGSAGWSPDFREAAARPDAASAPPASGRRADRDRPADGVVDRGASALRDRSALRDPGTGPALPPSRPEVDEWRRGRERSAADAPRADRRVAPQPAPRRDAPADRGTMPGRAPAPAPGRGTESARPPMTGRSVAPPRPPRPPRPESSAPAPDRRDPRGMSTSSPRSVERTAPPAPVARRAPVPEAVAVPSATPADPAAIPAAGAAGPAPTGSSSVALAVAAATGGASSSLVARPAAGRRRGGASRTATATPAPSASGPVSRRNGPMRVAATVLLVPALVGTVALPAYAFLPGGHLPGGTPTKFSLSVAEAQALEVSDLAAGAPVSSDTFSVTTKEEIDAAAAEAERAAWEAELASRGTGEYAIVAQRAEGDDYPWWNQTPDDYGGGLSPLRYYYRECVDFVAWRLNRDAGVTGAPWKWDWGNLASGSAWMWADEWAAKGWPSSSEPVVGAVAWFPYNHVAYVQSVNGDGTVTIEEYNQNSDHSYHVRTIPVGEALYLYPPA</sequence>
<feature type="domain" description="Peptidase C51" evidence="2">
    <location>
        <begin position="394"/>
        <end position="520"/>
    </location>
</feature>
<protein>
    <submittedName>
        <fullName evidence="3">CHAP domain-containing protein</fullName>
    </submittedName>
</protein>
<dbReference type="EMBL" id="WODA01000016">
    <property type="protein sequence ID" value="MUN07204.1"/>
    <property type="molecule type" value="Genomic_DNA"/>
</dbReference>
<comment type="caution">
    <text evidence="3">The sequence shown here is derived from an EMBL/GenBank/DDBJ whole genome shotgun (WGS) entry which is preliminary data.</text>
</comment>